<keyword evidence="6" id="KW-0206">Cytoskeleton</keyword>
<keyword evidence="4" id="KW-0282">Flagellum</keyword>
<evidence type="ECO:0000256" key="4">
    <source>
        <dbReference type="ARBA" id="ARBA00022846"/>
    </source>
</evidence>
<reference evidence="11 12" key="1">
    <citation type="submission" date="2019-04" db="EMBL/GenBank/DDBJ databases">
        <title>Chromosome genome assembly for Takifugu flavidus.</title>
        <authorList>
            <person name="Xiao S."/>
        </authorList>
    </citation>
    <scope>NUCLEOTIDE SEQUENCE [LARGE SCALE GENOMIC DNA]</scope>
    <source>
        <strain evidence="11">HTHZ2018</strain>
        <tissue evidence="11">Muscle</tissue>
    </source>
</reference>
<dbReference type="PANTHER" id="PTHR22069">
    <property type="entry name" value="MITOCHONDRIAL RIBOSOMAL PROTEIN S18"/>
    <property type="match status" value="1"/>
</dbReference>
<keyword evidence="12" id="KW-1185">Reference proteome</keyword>
<protein>
    <recommendedName>
        <fullName evidence="10">Radial spoke head protein 9 homolog</fullName>
    </recommendedName>
</protein>
<dbReference type="PANTHER" id="PTHR22069:SF0">
    <property type="entry name" value="RADIAL SPOKE HEAD PROTEIN 9 HOMOLOG"/>
    <property type="match status" value="1"/>
</dbReference>
<evidence type="ECO:0000256" key="8">
    <source>
        <dbReference type="ARBA" id="ARBA00037822"/>
    </source>
</evidence>
<evidence type="ECO:0000256" key="7">
    <source>
        <dbReference type="ARBA" id="ARBA00023273"/>
    </source>
</evidence>
<gene>
    <name evidence="11" type="ORF">D4764_19G0007800</name>
</gene>
<comment type="subcellular location">
    <subcellularLocation>
        <location evidence="8">Cell projection</location>
        <location evidence="8">Kinocilium</location>
    </subcellularLocation>
    <subcellularLocation>
        <location evidence="1">Cytoplasm</location>
        <location evidence="1">Cytoskeleton</location>
        <location evidence="1">Flagellum axoneme</location>
    </subcellularLocation>
</comment>
<proteinExistence type="inferred from homology"/>
<dbReference type="AlphaFoldDB" id="A0A5C6NN09"/>
<evidence type="ECO:0000313" key="11">
    <source>
        <dbReference type="EMBL" id="TWW68982.1"/>
    </source>
</evidence>
<keyword evidence="7" id="KW-0966">Cell projection</keyword>
<dbReference type="GO" id="GO:0060091">
    <property type="term" value="C:kinocilium"/>
    <property type="evidence" value="ECO:0007669"/>
    <property type="project" value="UniProtKB-SubCell"/>
</dbReference>
<keyword evidence="5" id="KW-0969">Cilium</keyword>
<keyword evidence="3" id="KW-0970">Cilium biogenesis/degradation</keyword>
<evidence type="ECO:0000256" key="5">
    <source>
        <dbReference type="ARBA" id="ARBA00023069"/>
    </source>
</evidence>
<evidence type="ECO:0000313" key="12">
    <source>
        <dbReference type="Proteomes" id="UP000324091"/>
    </source>
</evidence>
<dbReference type="GO" id="GO:0060294">
    <property type="term" value="P:cilium movement involved in cell motility"/>
    <property type="evidence" value="ECO:0007669"/>
    <property type="project" value="TreeGrafter"/>
</dbReference>
<dbReference type="GO" id="GO:0044458">
    <property type="term" value="P:motile cilium assembly"/>
    <property type="evidence" value="ECO:0007669"/>
    <property type="project" value="TreeGrafter"/>
</dbReference>
<dbReference type="InterPro" id="IPR055316">
    <property type="entry name" value="RSP9"/>
</dbReference>
<dbReference type="GO" id="GO:0035082">
    <property type="term" value="P:axoneme assembly"/>
    <property type="evidence" value="ECO:0007669"/>
    <property type="project" value="InterPro"/>
</dbReference>
<sequence>MNFRGGEREAYASLVPTLHEQLAHQQFQFNPPATLRFGGVRERELLSKNYKFQRVLFWGKILGVEEEYFIAQGRGKNEIQTKKNLYSFNCIDWLLLPPITEDMMKAVSVAAKGRFRGDPSYVYEHLESKVSEENRLAVVIHQIDEEASVVPRGAFIRDLRGLVQVNRSFAGLSPSEATRLSNFLHFRKPKNQKKRRILEMADLNPAIDFLDVVSDDVPKGSWSLQLEGAGQVCILRSLLWPGLTLYHVLMTPQHGYIYIGSGMKNLDLPFML</sequence>
<evidence type="ECO:0000256" key="6">
    <source>
        <dbReference type="ARBA" id="ARBA00023212"/>
    </source>
</evidence>
<comment type="similarity">
    <text evidence="9">Belongs to the flagellar radial spoke RSP9 family.</text>
</comment>
<evidence type="ECO:0000256" key="1">
    <source>
        <dbReference type="ARBA" id="ARBA00004611"/>
    </source>
</evidence>
<keyword evidence="2" id="KW-0963">Cytoplasm</keyword>
<dbReference type="GO" id="GO:0005930">
    <property type="term" value="C:axoneme"/>
    <property type="evidence" value="ECO:0007669"/>
    <property type="project" value="TreeGrafter"/>
</dbReference>
<dbReference type="EMBL" id="RHFK02000011">
    <property type="protein sequence ID" value="TWW68982.1"/>
    <property type="molecule type" value="Genomic_DNA"/>
</dbReference>
<accession>A0A5C6NN09</accession>
<evidence type="ECO:0000256" key="2">
    <source>
        <dbReference type="ARBA" id="ARBA00022490"/>
    </source>
</evidence>
<name>A0A5C6NN09_9TELE</name>
<evidence type="ECO:0000256" key="9">
    <source>
        <dbReference type="ARBA" id="ARBA00038319"/>
    </source>
</evidence>
<dbReference type="Proteomes" id="UP000324091">
    <property type="component" value="Chromosome 19"/>
</dbReference>
<organism evidence="11 12">
    <name type="scientific">Takifugu flavidus</name>
    <name type="common">sansaifugu</name>
    <dbReference type="NCBI Taxonomy" id="433684"/>
    <lineage>
        <taxon>Eukaryota</taxon>
        <taxon>Metazoa</taxon>
        <taxon>Chordata</taxon>
        <taxon>Craniata</taxon>
        <taxon>Vertebrata</taxon>
        <taxon>Euteleostomi</taxon>
        <taxon>Actinopterygii</taxon>
        <taxon>Neopterygii</taxon>
        <taxon>Teleostei</taxon>
        <taxon>Neoteleostei</taxon>
        <taxon>Acanthomorphata</taxon>
        <taxon>Eupercaria</taxon>
        <taxon>Tetraodontiformes</taxon>
        <taxon>Tetradontoidea</taxon>
        <taxon>Tetraodontidae</taxon>
        <taxon>Takifugu</taxon>
    </lineage>
</organism>
<evidence type="ECO:0000256" key="10">
    <source>
        <dbReference type="ARBA" id="ARBA00041080"/>
    </source>
</evidence>
<evidence type="ECO:0000256" key="3">
    <source>
        <dbReference type="ARBA" id="ARBA00022794"/>
    </source>
</evidence>
<comment type="caution">
    <text evidence="11">The sequence shown here is derived from an EMBL/GenBank/DDBJ whole genome shotgun (WGS) entry which is preliminary data.</text>
</comment>